<dbReference type="InterPro" id="IPR011990">
    <property type="entry name" value="TPR-like_helical_dom_sf"/>
</dbReference>
<reference evidence="5" key="1">
    <citation type="journal article" date="2019" name="Int. J. Syst. Evol. Microbiol.">
        <title>The Global Catalogue of Microorganisms (GCM) 10K type strain sequencing project: providing services to taxonomists for standard genome sequencing and annotation.</title>
        <authorList>
            <consortium name="The Broad Institute Genomics Platform"/>
            <consortium name="The Broad Institute Genome Sequencing Center for Infectious Disease"/>
            <person name="Wu L."/>
            <person name="Ma J."/>
        </authorList>
    </citation>
    <scope>NUCLEOTIDE SEQUENCE [LARGE SCALE GENOMIC DNA]</scope>
    <source>
        <strain evidence="5">JCM 1405</strain>
    </source>
</reference>
<dbReference type="Proteomes" id="UP001500339">
    <property type="component" value="Unassembled WGS sequence"/>
</dbReference>
<dbReference type="PANTHER" id="PTHR16305">
    <property type="entry name" value="TESTICULAR SOLUBLE ADENYLYL CYCLASE"/>
    <property type="match status" value="1"/>
</dbReference>
<dbReference type="SMART" id="SM00028">
    <property type="entry name" value="TPR"/>
    <property type="match status" value="4"/>
</dbReference>
<comment type="caution">
    <text evidence="4">The sequence shown here is derived from an EMBL/GenBank/DDBJ whole genome shotgun (WGS) entry which is preliminary data.</text>
</comment>
<dbReference type="Pfam" id="PF13191">
    <property type="entry name" value="AAA_16"/>
    <property type="match status" value="1"/>
</dbReference>
<name>A0ABP3TUF1_9CLOT</name>
<dbReference type="InterPro" id="IPR027417">
    <property type="entry name" value="P-loop_NTPase"/>
</dbReference>
<dbReference type="SUPFAM" id="SSF52540">
    <property type="entry name" value="P-loop containing nucleoside triphosphate hydrolases"/>
    <property type="match status" value="1"/>
</dbReference>
<dbReference type="SMART" id="SM01043">
    <property type="entry name" value="BTAD"/>
    <property type="match status" value="1"/>
</dbReference>
<dbReference type="Pfam" id="PF13424">
    <property type="entry name" value="TPR_12"/>
    <property type="match status" value="1"/>
</dbReference>
<dbReference type="InterPro" id="IPR041664">
    <property type="entry name" value="AAA_16"/>
</dbReference>
<evidence type="ECO:0000313" key="5">
    <source>
        <dbReference type="Proteomes" id="UP001500339"/>
    </source>
</evidence>
<feature type="domain" description="Bacterial transcriptional activator" evidence="3">
    <location>
        <begin position="97"/>
        <end position="229"/>
    </location>
</feature>
<evidence type="ECO:0000313" key="4">
    <source>
        <dbReference type="EMBL" id="GAA0718187.1"/>
    </source>
</evidence>
<dbReference type="RefSeq" id="WP_343766109.1">
    <property type="nucleotide sequence ID" value="NZ_BAAACF010000001.1"/>
</dbReference>
<dbReference type="EMBL" id="BAAACF010000001">
    <property type="protein sequence ID" value="GAA0718187.1"/>
    <property type="molecule type" value="Genomic_DNA"/>
</dbReference>
<evidence type="ECO:0000256" key="2">
    <source>
        <dbReference type="ARBA" id="ARBA00022840"/>
    </source>
</evidence>
<dbReference type="InterPro" id="IPR019734">
    <property type="entry name" value="TPR_rpt"/>
</dbReference>
<keyword evidence="5" id="KW-1185">Reference proteome</keyword>
<evidence type="ECO:0000259" key="3">
    <source>
        <dbReference type="SMART" id="SM01043"/>
    </source>
</evidence>
<dbReference type="SUPFAM" id="SSF48452">
    <property type="entry name" value="TPR-like"/>
    <property type="match status" value="1"/>
</dbReference>
<dbReference type="InterPro" id="IPR005158">
    <property type="entry name" value="BTAD"/>
</dbReference>
<dbReference type="PANTHER" id="PTHR16305:SF28">
    <property type="entry name" value="GUANYLATE CYCLASE DOMAIN-CONTAINING PROTEIN"/>
    <property type="match status" value="1"/>
</dbReference>
<dbReference type="Gene3D" id="1.10.10.10">
    <property type="entry name" value="Winged helix-like DNA-binding domain superfamily/Winged helix DNA-binding domain"/>
    <property type="match status" value="1"/>
</dbReference>
<evidence type="ECO:0000256" key="1">
    <source>
        <dbReference type="ARBA" id="ARBA00022741"/>
    </source>
</evidence>
<dbReference type="Gene3D" id="1.25.40.10">
    <property type="entry name" value="Tetratricopeptide repeat domain"/>
    <property type="match status" value="2"/>
</dbReference>
<proteinExistence type="predicted"/>
<keyword evidence="1" id="KW-0547">Nucleotide-binding</keyword>
<dbReference type="Pfam" id="PF03704">
    <property type="entry name" value="BTAD"/>
    <property type="match status" value="1"/>
</dbReference>
<keyword evidence="2" id="KW-0067">ATP-binding</keyword>
<dbReference type="InterPro" id="IPR036388">
    <property type="entry name" value="WH-like_DNA-bd_sf"/>
</dbReference>
<sequence length="1020" mass="119391">MIVIHAKLFGTPVIKMNEKEIIFPYNKVKALFYYLLVNKKASRDELAGLLWTDEEESIAKKNLRNAIYKIKQTFNEEVIISPKKSMVMVNPNIDINIDIDAFLNDEDGNMEAYKGEFLQGFFVKNAEEFEDWIIKTRDNLREKYIFKLYDKISEDTKKSIGDNIERYCKLLINVDEFDEKSYRILMEHYKNNRSYGKVIDTYNKLSQLLDKELGITPDENTREIFNEVLDIMNEEKLSKNIDSKEFFYGRNNELRLLENNYRNFTESSKGKSIIITGEAGIGKTRLKDKVLENIDSEKIYIFETSCYGVEKEYFLKPWNAIISKISDAIVNDKIAIPAVWENIISTVFPEFNKRGATTNIKLIENIDTLKYEMIGDIIGDILKKITEKKKVVFVFEDIQWMDNMSLSLLGSIMLHQNRNNIIFIATCRNEYDGNMDKFITTMNSYNKILTIDLARFNEKEVEGFIEKALPDYDITKETLKKIYNETEGNTFFLNEYLNIIKSNGDTNIMSVKMQDILKSRFVYVSEEGKKILNIASLFFDEAPLEILESLTGKDQLEILDIIEKLEEKFILKEMNNNDKISFKFTHQKLREFVYMKQSEARKKILHNKIGDLLEKTLKNDKTDINTYHKLIYHYSNSDNGIKSLNYKIKSLNYYLNFSHELFPILSNTDTEAYKYAYFTKGQTLKHLKDIENLLKEVKKKEGSIEEVIHLEIAFLHIKGRHLIREGDYDQGTGFIKEMIEKSLEVKDRDYALEGYKQMIYFCIQTNNTDMMIKYVSLALDLAVECNYHKEIGILLRLKGLYKIMCGEYEEAEKLLNESINIFNITKAVADKYSLNIAAAYNYIGEIRRFNMKFLEALSYYDKAIAICENKNSLTSLVVFNINAGQAAFDMGDYSKAKEYFNKSYTLYKQFDSAWRRSILEAFMALLYVREENYNDGLQCLKSADLYSQKIKNPHEIGVVYRIKAEIRGIMEESEGLNKVFGKYLDKDIKYYCDEAIKFLMEARDNYEIEVINTIKNSYKI</sequence>
<dbReference type="Gene3D" id="3.40.50.300">
    <property type="entry name" value="P-loop containing nucleotide triphosphate hydrolases"/>
    <property type="match status" value="1"/>
</dbReference>
<protein>
    <submittedName>
        <fullName evidence="4">AAA family ATPase</fullName>
    </submittedName>
</protein>
<gene>
    <name evidence="4" type="ORF">GCM10008905_04640</name>
</gene>
<organism evidence="4 5">
    <name type="scientific">Clostridium malenominatum</name>
    <dbReference type="NCBI Taxonomy" id="1539"/>
    <lineage>
        <taxon>Bacteria</taxon>
        <taxon>Bacillati</taxon>
        <taxon>Bacillota</taxon>
        <taxon>Clostridia</taxon>
        <taxon>Eubacteriales</taxon>
        <taxon>Clostridiaceae</taxon>
        <taxon>Clostridium</taxon>
    </lineage>
</organism>
<accession>A0ABP3TUF1</accession>